<dbReference type="Proteomes" id="UP000265768">
    <property type="component" value="Unassembled WGS sequence"/>
</dbReference>
<dbReference type="EMBL" id="QZEY01000032">
    <property type="protein sequence ID" value="RJL20176.1"/>
    <property type="molecule type" value="Genomic_DNA"/>
</dbReference>
<name>A0A3A4A462_9ACTN</name>
<evidence type="ECO:0000313" key="1">
    <source>
        <dbReference type="EMBL" id="RJL20176.1"/>
    </source>
</evidence>
<reference evidence="1 2" key="1">
    <citation type="submission" date="2018-09" db="EMBL/GenBank/DDBJ databases">
        <title>YIM 75507 draft genome.</title>
        <authorList>
            <person name="Tang S."/>
            <person name="Feng Y."/>
        </authorList>
    </citation>
    <scope>NUCLEOTIDE SEQUENCE [LARGE SCALE GENOMIC DNA]</scope>
    <source>
        <strain evidence="1 2">YIM 75507</strain>
    </source>
</reference>
<evidence type="ECO:0000313" key="2">
    <source>
        <dbReference type="Proteomes" id="UP000265768"/>
    </source>
</evidence>
<keyword evidence="2" id="KW-1185">Reference proteome</keyword>
<dbReference type="AlphaFoldDB" id="A0A3A4A462"/>
<comment type="caution">
    <text evidence="1">The sequence shown here is derived from an EMBL/GenBank/DDBJ whole genome shotgun (WGS) entry which is preliminary data.</text>
</comment>
<accession>A0A3A4A462</accession>
<dbReference type="RefSeq" id="WP_147425447.1">
    <property type="nucleotide sequence ID" value="NZ_QZEY01000032.1"/>
</dbReference>
<gene>
    <name evidence="1" type="ORF">D5H75_39705</name>
</gene>
<sequence length="64" mass="6507">MTLVVDLVPVIAALDIATSSVRARRMTALLTETTRSGGGRIVVEVIASAPPDSPPASPPDAPPT</sequence>
<protein>
    <submittedName>
        <fullName evidence="1">Uncharacterized protein</fullName>
    </submittedName>
</protein>
<organism evidence="1 2">
    <name type="scientific">Bailinhaonella thermotolerans</name>
    <dbReference type="NCBI Taxonomy" id="1070861"/>
    <lineage>
        <taxon>Bacteria</taxon>
        <taxon>Bacillati</taxon>
        <taxon>Actinomycetota</taxon>
        <taxon>Actinomycetes</taxon>
        <taxon>Streptosporangiales</taxon>
        <taxon>Streptosporangiaceae</taxon>
        <taxon>Bailinhaonella</taxon>
    </lineage>
</organism>
<proteinExistence type="predicted"/>